<evidence type="ECO:0000256" key="1">
    <source>
        <dbReference type="SAM" id="MobiDB-lite"/>
    </source>
</evidence>
<keyword evidence="3" id="KW-1185">Reference proteome</keyword>
<feature type="region of interest" description="Disordered" evidence="1">
    <location>
        <begin position="56"/>
        <end position="96"/>
    </location>
</feature>
<sequence>MTEIGRQRNGWAEHFEKSLNRPTPLNPSDIEAAPIDLPMDVTPPTIEDIRMVIRQTKSGKAAESDNIPAEVTETHESTELSGGKSNITLQENSGSSCKVDGICPIKCGSSSISFHDLKSESPLPQGRVPVDGPESVDETEPL</sequence>
<dbReference type="EMBL" id="UZAI01009908">
    <property type="protein sequence ID" value="VDP06013.1"/>
    <property type="molecule type" value="Genomic_DNA"/>
</dbReference>
<name>A0A183MBI2_9TREM</name>
<feature type="region of interest" description="Disordered" evidence="1">
    <location>
        <begin position="115"/>
        <end position="142"/>
    </location>
</feature>
<evidence type="ECO:0000313" key="3">
    <source>
        <dbReference type="Proteomes" id="UP000277204"/>
    </source>
</evidence>
<dbReference type="Proteomes" id="UP000277204">
    <property type="component" value="Unassembled WGS sequence"/>
</dbReference>
<organism evidence="2 3">
    <name type="scientific">Schistosoma margrebowiei</name>
    <dbReference type="NCBI Taxonomy" id="48269"/>
    <lineage>
        <taxon>Eukaryota</taxon>
        <taxon>Metazoa</taxon>
        <taxon>Spiralia</taxon>
        <taxon>Lophotrochozoa</taxon>
        <taxon>Platyhelminthes</taxon>
        <taxon>Trematoda</taxon>
        <taxon>Digenea</taxon>
        <taxon>Strigeidida</taxon>
        <taxon>Schistosomatoidea</taxon>
        <taxon>Schistosomatidae</taxon>
        <taxon>Schistosoma</taxon>
    </lineage>
</organism>
<reference evidence="2 3" key="1">
    <citation type="submission" date="2018-11" db="EMBL/GenBank/DDBJ databases">
        <authorList>
            <consortium name="Pathogen Informatics"/>
        </authorList>
    </citation>
    <scope>NUCLEOTIDE SEQUENCE [LARGE SCALE GENOMIC DNA]</scope>
    <source>
        <strain evidence="2 3">Zambia</strain>
    </source>
</reference>
<gene>
    <name evidence="2" type="ORF">SMRZ_LOCUS13407</name>
</gene>
<evidence type="ECO:0000313" key="2">
    <source>
        <dbReference type="EMBL" id="VDP06013.1"/>
    </source>
</evidence>
<feature type="region of interest" description="Disordered" evidence="1">
    <location>
        <begin position="1"/>
        <end position="42"/>
    </location>
</feature>
<feature type="compositionally biased region" description="Polar residues" evidence="1">
    <location>
        <begin position="79"/>
        <end position="96"/>
    </location>
</feature>
<protein>
    <submittedName>
        <fullName evidence="2">Uncharacterized protein</fullName>
    </submittedName>
</protein>
<proteinExistence type="predicted"/>
<accession>A0A183MBI2</accession>
<dbReference type="AlphaFoldDB" id="A0A183MBI2"/>